<comment type="similarity">
    <text evidence="2">Belongs to the paxM FAD-dependent monooxygenase family.</text>
</comment>
<dbReference type="SUPFAM" id="SSF51905">
    <property type="entry name" value="FAD/NAD(P)-binding domain"/>
    <property type="match status" value="1"/>
</dbReference>
<dbReference type="GO" id="GO:0071949">
    <property type="term" value="F:FAD binding"/>
    <property type="evidence" value="ECO:0007669"/>
    <property type="project" value="InterPro"/>
</dbReference>
<keyword evidence="9" id="KW-1185">Reference proteome</keyword>
<keyword evidence="3" id="KW-0285">Flavoprotein</keyword>
<dbReference type="AlphaFoldDB" id="A0A4R8T1N7"/>
<sequence>MTVKKFDIPAPTHESELVDGVLRWPPTGIDVLIVGGGPAGYLAAIECWRKGHTVRVLEKGAGNSAIGDVLFIGPSALTTLKNYPTMLKDYHRYSWDDFCTFRRMDGSLIIPPQEFEYNRDDVPRHAAWPLRVRTMLSRPGLTEMLYQQCTRLGISVTFGVNIIEYIENAKDGSATAVASDGTRYTHDIVVAADGLGTKSHKAIMGEVIRAVPTGFVICRIFYRLDPVKNAELYQKLVDQPRADLRAYSGENYHCVLSTANDHVVIGITVPDDGTSSESWSETITGDEFLKMLPDTADWDPIIIDTIRNIPQNCIVKWQLCWRDPQTKWTTEAGRILQLGDSAHAFIPSSISGATTALEDAQSFAECLRLAGKADAHLGTKVHELLRIRRASILQRLGFANRREMHRAGGMEALLKHPDTAKSGPMGLGKWIWTHNAESYATDRFAEARAHLETGSPFEHANLPPGFKWQDGWTMQDEVEKEKQGINTPDLKLKGYWGIY</sequence>
<evidence type="ECO:0000256" key="1">
    <source>
        <dbReference type="ARBA" id="ARBA00001974"/>
    </source>
</evidence>
<reference evidence="8 9" key="1">
    <citation type="submission" date="2018-11" db="EMBL/GenBank/DDBJ databases">
        <title>Genome sequence and assembly of Colletotrichum sidae.</title>
        <authorList>
            <person name="Gan P."/>
            <person name="Shirasu K."/>
        </authorList>
    </citation>
    <scope>NUCLEOTIDE SEQUENCE [LARGE SCALE GENOMIC DNA]</scope>
    <source>
        <strain evidence="8 9">CBS 518.97</strain>
    </source>
</reference>
<dbReference type="InterPro" id="IPR036188">
    <property type="entry name" value="FAD/NAD-bd_sf"/>
</dbReference>
<evidence type="ECO:0000259" key="7">
    <source>
        <dbReference type="Pfam" id="PF01494"/>
    </source>
</evidence>
<evidence type="ECO:0000256" key="4">
    <source>
        <dbReference type="ARBA" id="ARBA00022827"/>
    </source>
</evidence>
<accession>A0A4R8T1N7</accession>
<keyword evidence="6 8" id="KW-0503">Monooxygenase</keyword>
<feature type="domain" description="FAD-binding" evidence="7">
    <location>
        <begin position="29"/>
        <end position="368"/>
    </location>
</feature>
<dbReference type="Gene3D" id="3.50.50.60">
    <property type="entry name" value="FAD/NAD(P)-binding domain"/>
    <property type="match status" value="1"/>
</dbReference>
<protein>
    <submittedName>
        <fullName evidence="8">FAD-dependent monooxygenase mdpD</fullName>
    </submittedName>
</protein>
<dbReference type="PRINTS" id="PR00420">
    <property type="entry name" value="RNGMNOXGNASE"/>
</dbReference>
<comment type="cofactor">
    <cofactor evidence="1">
        <name>FAD</name>
        <dbReference type="ChEBI" id="CHEBI:57692"/>
    </cofactor>
</comment>
<evidence type="ECO:0000256" key="3">
    <source>
        <dbReference type="ARBA" id="ARBA00022630"/>
    </source>
</evidence>
<dbReference type="InterPro" id="IPR050493">
    <property type="entry name" value="FAD-dep_Monooxygenase_BioMet"/>
</dbReference>
<evidence type="ECO:0000256" key="5">
    <source>
        <dbReference type="ARBA" id="ARBA00023002"/>
    </source>
</evidence>
<dbReference type="InterPro" id="IPR002938">
    <property type="entry name" value="FAD-bd"/>
</dbReference>
<dbReference type="Proteomes" id="UP000295604">
    <property type="component" value="Unassembled WGS sequence"/>
</dbReference>
<keyword evidence="4" id="KW-0274">FAD</keyword>
<dbReference type="PANTHER" id="PTHR13789:SF315">
    <property type="entry name" value="FAD-DEPENDENT MONOOXYGENASE MDPD"/>
    <property type="match status" value="1"/>
</dbReference>
<name>A0A4R8T1N7_9PEZI</name>
<dbReference type="PANTHER" id="PTHR13789">
    <property type="entry name" value="MONOOXYGENASE"/>
    <property type="match status" value="1"/>
</dbReference>
<evidence type="ECO:0000313" key="9">
    <source>
        <dbReference type="Proteomes" id="UP000295604"/>
    </source>
</evidence>
<keyword evidence="5" id="KW-0560">Oxidoreductase</keyword>
<comment type="caution">
    <text evidence="8">The sequence shown here is derived from an EMBL/GenBank/DDBJ whole genome shotgun (WGS) entry which is preliminary data.</text>
</comment>
<evidence type="ECO:0000256" key="2">
    <source>
        <dbReference type="ARBA" id="ARBA00007992"/>
    </source>
</evidence>
<organism evidence="8 9">
    <name type="scientific">Colletotrichum sidae</name>
    <dbReference type="NCBI Taxonomy" id="1347389"/>
    <lineage>
        <taxon>Eukaryota</taxon>
        <taxon>Fungi</taxon>
        <taxon>Dikarya</taxon>
        <taxon>Ascomycota</taxon>
        <taxon>Pezizomycotina</taxon>
        <taxon>Sordariomycetes</taxon>
        <taxon>Hypocreomycetidae</taxon>
        <taxon>Glomerellales</taxon>
        <taxon>Glomerellaceae</taxon>
        <taxon>Colletotrichum</taxon>
        <taxon>Colletotrichum orbiculare species complex</taxon>
    </lineage>
</organism>
<evidence type="ECO:0000313" key="8">
    <source>
        <dbReference type="EMBL" id="TEA10498.1"/>
    </source>
</evidence>
<evidence type="ECO:0000256" key="6">
    <source>
        <dbReference type="ARBA" id="ARBA00023033"/>
    </source>
</evidence>
<dbReference type="GO" id="GO:0004497">
    <property type="term" value="F:monooxygenase activity"/>
    <property type="evidence" value="ECO:0007669"/>
    <property type="project" value="UniProtKB-KW"/>
</dbReference>
<dbReference type="EMBL" id="QAPF01000549">
    <property type="protein sequence ID" value="TEA10498.1"/>
    <property type="molecule type" value="Genomic_DNA"/>
</dbReference>
<gene>
    <name evidence="8" type="primary">mdpD</name>
    <name evidence="8" type="ORF">C8034_v009656</name>
</gene>
<dbReference type="Pfam" id="PF01494">
    <property type="entry name" value="FAD_binding_3"/>
    <property type="match status" value="1"/>
</dbReference>
<proteinExistence type="inferred from homology"/>